<evidence type="ECO:0008006" key="3">
    <source>
        <dbReference type="Google" id="ProtNLM"/>
    </source>
</evidence>
<dbReference type="EMBL" id="AP019620">
    <property type="protein sequence ID" value="BBJ37417.1"/>
    <property type="molecule type" value="Genomic_DNA"/>
</dbReference>
<reference evidence="1 2" key="1">
    <citation type="journal article" date="2020" name="Int. J. Syst. Evol. Microbiol.">
        <title>Reclassification of Streptomyces castelarensis and Streptomyces sporoclivatus as later heterotypic synonyms of Streptomyces antimycoticus.</title>
        <authorList>
            <person name="Komaki H."/>
            <person name="Tamura T."/>
        </authorList>
    </citation>
    <scope>NUCLEOTIDE SEQUENCE [LARGE SCALE GENOMIC DNA]</scope>
    <source>
        <strain evidence="1 2">NBRC 100767</strain>
    </source>
</reference>
<organism evidence="1 2">
    <name type="scientific">Streptomyces antimycoticus</name>
    <dbReference type="NCBI Taxonomy" id="68175"/>
    <lineage>
        <taxon>Bacteria</taxon>
        <taxon>Bacillati</taxon>
        <taxon>Actinomycetota</taxon>
        <taxon>Actinomycetes</taxon>
        <taxon>Kitasatosporales</taxon>
        <taxon>Streptomycetaceae</taxon>
        <taxon>Streptomyces</taxon>
        <taxon>Streptomyces violaceusniger group</taxon>
    </lineage>
</organism>
<evidence type="ECO:0000313" key="1">
    <source>
        <dbReference type="EMBL" id="BBJ37417.1"/>
    </source>
</evidence>
<dbReference type="AlphaFoldDB" id="A0A499UU68"/>
<name>A0A499UU68_9ACTN</name>
<dbReference type="InterPro" id="IPR048000">
    <property type="entry name" value="TnsA-like"/>
</dbReference>
<gene>
    <name evidence="1" type="ORF">SSPO_001350</name>
</gene>
<dbReference type="Proteomes" id="UP000463951">
    <property type="component" value="Chromosome"/>
</dbReference>
<accession>A0A499UU68</accession>
<protein>
    <recommendedName>
        <fullName evidence="3">TnsA endonuclease N-terminal domain-containing protein</fullName>
    </recommendedName>
</protein>
<evidence type="ECO:0000313" key="2">
    <source>
        <dbReference type="Proteomes" id="UP000463951"/>
    </source>
</evidence>
<proteinExistence type="predicted"/>
<dbReference type="NCBIfam" id="NF033179">
    <property type="entry name" value="TnsA_like_Actin"/>
    <property type="match status" value="1"/>
</dbReference>
<sequence>MGDVVWAQFCSPAGRLIERPASELCRERLEEREPVWKPQRYKGRRAIATWWRLADQVRHAGCATLGALDAALSLEFDTEVATFAGWPMRLRWEGGAEGCVPDFFARLKDGRGRVVVCQPGGREAADRASTRGLLEAAGKQAGWQVRMHTGMGDAVVTRNRQRLSRFRHARLADADTARVLHQVFAQPRPLDDGVAVSGLPRLSTTARAHHLIWRRELLIDWASPFVPARSLVWSPQEAC</sequence>